<sequence length="118" mass="13439">MKTLKLENGDLVMEDGELQMVSNSEEICQSIAAELGTNKGEWFLDPDMGIRFERFNGKNPSPEEMADEIREALHREPRVDTVEDVIVKQDKVKRQQTIEFVVTTTRGNQLRSEVSVDA</sequence>
<dbReference type="SUPFAM" id="SSF160719">
    <property type="entry name" value="gpW/gp25-like"/>
    <property type="match status" value="1"/>
</dbReference>
<comment type="caution">
    <text evidence="1">The sequence shown here is derived from an EMBL/GenBank/DDBJ whole genome shotgun (WGS) entry which is preliminary data.</text>
</comment>
<evidence type="ECO:0000313" key="1">
    <source>
        <dbReference type="EMBL" id="MUG68635.1"/>
    </source>
</evidence>
<dbReference type="Pfam" id="PF10934">
    <property type="entry name" value="Sheath_initiator"/>
    <property type="match status" value="1"/>
</dbReference>
<name>A0ABW9T5N1_9BACL</name>
<dbReference type="InterPro" id="IPR020288">
    <property type="entry name" value="Sheath_initiator"/>
</dbReference>
<reference evidence="1 2" key="1">
    <citation type="submission" date="2019-11" db="EMBL/GenBank/DDBJ databases">
        <title>Draft genome sequences of five Paenibacillus species of dairy origin.</title>
        <authorList>
            <person name="Olajide A.M."/>
            <person name="Chen S."/>
            <person name="Lapointe G."/>
        </authorList>
    </citation>
    <scope>NUCLEOTIDE SEQUENCE [LARGE SCALE GENOMIC DNA]</scope>
    <source>
        <strain evidence="1 2">3CS1</strain>
    </source>
</reference>
<protein>
    <submittedName>
        <fullName evidence="1">DUF2634 domain-containing protein</fullName>
    </submittedName>
</protein>
<dbReference type="Proteomes" id="UP000435177">
    <property type="component" value="Unassembled WGS sequence"/>
</dbReference>
<gene>
    <name evidence="1" type="ORF">GNP94_21935</name>
</gene>
<keyword evidence="2" id="KW-1185">Reference proteome</keyword>
<accession>A0ABW9T5N1</accession>
<dbReference type="Gene3D" id="3.10.450.40">
    <property type="match status" value="1"/>
</dbReference>
<proteinExistence type="predicted"/>
<evidence type="ECO:0000313" key="2">
    <source>
        <dbReference type="Proteomes" id="UP000435177"/>
    </source>
</evidence>
<organism evidence="1 2">
    <name type="scientific">Paenibacillus campinasensis</name>
    <dbReference type="NCBI Taxonomy" id="66347"/>
    <lineage>
        <taxon>Bacteria</taxon>
        <taxon>Bacillati</taxon>
        <taxon>Bacillota</taxon>
        <taxon>Bacilli</taxon>
        <taxon>Bacillales</taxon>
        <taxon>Paenibacillaceae</taxon>
        <taxon>Paenibacillus</taxon>
    </lineage>
</organism>
<dbReference type="EMBL" id="WOAA01000031">
    <property type="protein sequence ID" value="MUG68635.1"/>
    <property type="molecule type" value="Genomic_DNA"/>
</dbReference>
<dbReference type="RefSeq" id="WP_155619003.1">
    <property type="nucleotide sequence ID" value="NZ_WOAA01000031.1"/>
</dbReference>